<dbReference type="Proteomes" id="UP000596742">
    <property type="component" value="Unassembled WGS sequence"/>
</dbReference>
<evidence type="ECO:0000313" key="3">
    <source>
        <dbReference type="Proteomes" id="UP000596742"/>
    </source>
</evidence>
<evidence type="ECO:0000313" key="2">
    <source>
        <dbReference type="EMBL" id="VDI53060.1"/>
    </source>
</evidence>
<feature type="domain" description="Reverse transcriptase" evidence="1">
    <location>
        <begin position="171"/>
        <end position="280"/>
    </location>
</feature>
<comment type="caution">
    <text evidence="2">The sequence shown here is derived from an EMBL/GenBank/DDBJ whole genome shotgun (WGS) entry which is preliminary data.</text>
</comment>
<evidence type="ECO:0000259" key="1">
    <source>
        <dbReference type="Pfam" id="PF00078"/>
    </source>
</evidence>
<dbReference type="OrthoDB" id="6154960at2759"/>
<name>A0A8B6FSK3_MYTGA</name>
<dbReference type="PANTHER" id="PTHR19446">
    <property type="entry name" value="REVERSE TRANSCRIPTASES"/>
    <property type="match status" value="1"/>
</dbReference>
<accession>A0A8B6FSK3</accession>
<keyword evidence="3" id="KW-1185">Reference proteome</keyword>
<reference evidence="2" key="1">
    <citation type="submission" date="2018-11" db="EMBL/GenBank/DDBJ databases">
        <authorList>
            <person name="Alioto T."/>
            <person name="Alioto T."/>
        </authorList>
    </citation>
    <scope>NUCLEOTIDE SEQUENCE</scope>
</reference>
<gene>
    <name evidence="2" type="ORF">MGAL_10B016900</name>
</gene>
<dbReference type="Pfam" id="PF00078">
    <property type="entry name" value="RVT_1"/>
    <property type="match status" value="1"/>
</dbReference>
<sequence>MMTNNPTDFWNKIKQLGPRRHSSIPMEIYDKDGEIVSDEKVVLEKWKTDFENIYNMDSSADDFDGNFQKYASSHKVLLEERMLDPLFIENEELNSAITIDEIRRLVSRTKNGKSCGIDNIPYEVLKTENVIAVLYSMFQLVFDTSIVPSLWHQAIICPILKDKSSDKRIPLHYRGISLLSCVSKLYSGFINNRVSSYLEDNDLLSEEQNGFRKNRSCEDHIFTLNSIIKNNPNVIATFIDLKKAFDFVDRDMLLYKLLLNNIDGKIYNSIKSLYVQTTASIRLNNKMSD</sequence>
<dbReference type="InterPro" id="IPR000477">
    <property type="entry name" value="RT_dom"/>
</dbReference>
<proteinExistence type="predicted"/>
<protein>
    <recommendedName>
        <fullName evidence="1">Reverse transcriptase domain-containing protein</fullName>
    </recommendedName>
</protein>
<dbReference type="EMBL" id="UYJE01007253">
    <property type="protein sequence ID" value="VDI53060.1"/>
    <property type="molecule type" value="Genomic_DNA"/>
</dbReference>
<organism evidence="2 3">
    <name type="scientific">Mytilus galloprovincialis</name>
    <name type="common">Mediterranean mussel</name>
    <dbReference type="NCBI Taxonomy" id="29158"/>
    <lineage>
        <taxon>Eukaryota</taxon>
        <taxon>Metazoa</taxon>
        <taxon>Spiralia</taxon>
        <taxon>Lophotrochozoa</taxon>
        <taxon>Mollusca</taxon>
        <taxon>Bivalvia</taxon>
        <taxon>Autobranchia</taxon>
        <taxon>Pteriomorphia</taxon>
        <taxon>Mytilida</taxon>
        <taxon>Mytiloidea</taxon>
        <taxon>Mytilidae</taxon>
        <taxon>Mytilinae</taxon>
        <taxon>Mytilus</taxon>
    </lineage>
</organism>
<dbReference type="AlphaFoldDB" id="A0A8B6FSK3"/>